<dbReference type="NCBIfam" id="TIGR01987">
    <property type="entry name" value="HI0074"/>
    <property type="match status" value="1"/>
</dbReference>
<comment type="caution">
    <text evidence="1">The sequence shown here is derived from an EMBL/GenBank/DDBJ whole genome shotgun (WGS) entry which is preliminary data.</text>
</comment>
<dbReference type="InterPro" id="IPR010235">
    <property type="entry name" value="HepT"/>
</dbReference>
<protein>
    <submittedName>
        <fullName evidence="1">Nucleotidyltransferase</fullName>
    </submittedName>
</protein>
<reference evidence="1" key="1">
    <citation type="submission" date="2022-11" db="EMBL/GenBank/DDBJ databases">
        <title>Candidatus Alkanophaga archaea from heated hydrothermal vent sediment oxidize petroleum alkanes.</title>
        <authorList>
            <person name="Zehnle H."/>
            <person name="Laso-Perez R."/>
            <person name="Lipp J."/>
            <person name="Teske A."/>
            <person name="Wegener G."/>
        </authorList>
    </citation>
    <scope>NUCLEOTIDE SEQUENCE</scope>
    <source>
        <strain evidence="1">MCA70</strain>
    </source>
</reference>
<proteinExistence type="predicted"/>
<organism evidence="1 2">
    <name type="scientific">Candidatus Thermodesulfobacterium syntrophicum</name>
    <dbReference type="NCBI Taxonomy" id="3060442"/>
    <lineage>
        <taxon>Bacteria</taxon>
        <taxon>Pseudomonadati</taxon>
        <taxon>Thermodesulfobacteriota</taxon>
        <taxon>Thermodesulfobacteria</taxon>
        <taxon>Thermodesulfobacteriales</taxon>
        <taxon>Thermodesulfobacteriaceae</taxon>
        <taxon>Thermodesulfobacterium</taxon>
    </lineage>
</organism>
<sequence length="107" mass="12491">MKKTEVLLSINKLKKAFETLKEGTIQANSQLEKDGVGIECYSPRGCIKEAFKQGFIEDDEIFLDMLEDRNRSSHIYEETAEEIFKRIKEIYTETLEKAIKNLEEKLK</sequence>
<dbReference type="AlphaFoldDB" id="A0AAE3P138"/>
<evidence type="ECO:0000313" key="1">
    <source>
        <dbReference type="EMBL" id="MDF2954022.1"/>
    </source>
</evidence>
<dbReference type="SUPFAM" id="SSF81593">
    <property type="entry name" value="Nucleotidyltransferase substrate binding subunit/domain"/>
    <property type="match status" value="1"/>
</dbReference>
<name>A0AAE3P138_9BACT</name>
<accession>A0AAE3P138</accession>
<dbReference type="EMBL" id="JAPHEG010000005">
    <property type="protein sequence ID" value="MDF2954022.1"/>
    <property type="molecule type" value="Genomic_DNA"/>
</dbReference>
<gene>
    <name evidence="1" type="ORF">OD816_001267</name>
</gene>
<dbReference type="Gene3D" id="1.20.120.330">
    <property type="entry name" value="Nucleotidyltransferases domain 2"/>
    <property type="match status" value="1"/>
</dbReference>
<dbReference type="Proteomes" id="UP001144110">
    <property type="component" value="Unassembled WGS sequence"/>
</dbReference>
<evidence type="ECO:0000313" key="2">
    <source>
        <dbReference type="Proteomes" id="UP001144110"/>
    </source>
</evidence>
<dbReference type="Pfam" id="PF08780">
    <property type="entry name" value="NTase_sub_bind"/>
    <property type="match status" value="1"/>
</dbReference>